<accession>U2EFF1</accession>
<dbReference type="AlphaFoldDB" id="U2EFF1"/>
<dbReference type="InParanoid" id="U2EFF1"/>
<evidence type="ECO:0000313" key="1">
    <source>
        <dbReference type="EMBL" id="ERJ13663.1"/>
    </source>
</evidence>
<comment type="caution">
    <text evidence="1">The sequence shown here is derived from an EMBL/GenBank/DDBJ whole genome shotgun (WGS) entry which is preliminary data.</text>
</comment>
<dbReference type="FunCoup" id="U2EFF1">
    <property type="interactions" value="46"/>
</dbReference>
<dbReference type="InterPro" id="IPR018901">
    <property type="entry name" value="Spore_coat_CotE"/>
</dbReference>
<reference evidence="1 2" key="2">
    <citation type="journal article" date="2013" name="PLoS ONE">
        <title>INDIGO - INtegrated Data Warehouse of MIcrobial GenOmes with Examples from the Red Sea Extremophiles.</title>
        <authorList>
            <person name="Alam I."/>
            <person name="Antunes A."/>
            <person name="Kamau A.A."/>
            <person name="Ba Alawi W."/>
            <person name="Kalkatawi M."/>
            <person name="Stingl U."/>
            <person name="Bajic V.B."/>
        </authorList>
    </citation>
    <scope>NUCLEOTIDE SEQUENCE [LARGE SCALE GENOMIC DNA]</scope>
    <source>
        <strain evidence="1 2">SSD-17B</strain>
    </source>
</reference>
<dbReference type="eggNOG" id="ENOG5031UUB">
    <property type="taxonomic scope" value="Bacteria"/>
</dbReference>
<protein>
    <submittedName>
        <fullName evidence="1">Spore coat protein E</fullName>
    </submittedName>
</protein>
<dbReference type="OrthoDB" id="2374983at2"/>
<sequence>MNEIREIVTKAIVEKGKKTIRFTERIRADHDVESILGCWVLNNKFEARKVDNTVELRGVFELNAWYAYDDNTKTDVAKERVGYQQNIRTRRKVENYIEGNNDVVVKMVRQPVCTDARIVDGLIEVEIMFEVIAEVIGETKMRVSILNQPGQWDDDDDYDLDDEIEDEIEEEINEKFLRDHIL</sequence>
<evidence type="ECO:0000313" key="2">
    <source>
        <dbReference type="Proteomes" id="UP000005707"/>
    </source>
</evidence>
<proteinExistence type="predicted"/>
<dbReference type="Proteomes" id="UP000005707">
    <property type="component" value="Unassembled WGS sequence"/>
</dbReference>
<dbReference type="EMBL" id="AFNU02000001">
    <property type="protein sequence ID" value="ERJ13663.1"/>
    <property type="molecule type" value="Genomic_DNA"/>
</dbReference>
<name>U2EFF1_9MOLU</name>
<keyword evidence="2" id="KW-1185">Reference proteome</keyword>
<organism evidence="1 2">
    <name type="scientific">Haloplasma contractile SSD-17B</name>
    <dbReference type="NCBI Taxonomy" id="1033810"/>
    <lineage>
        <taxon>Bacteria</taxon>
        <taxon>Bacillati</taxon>
        <taxon>Mycoplasmatota</taxon>
        <taxon>Mollicutes</taxon>
        <taxon>Haloplasmatales</taxon>
        <taxon>Haloplasmataceae</taxon>
        <taxon>Haloplasma</taxon>
    </lineage>
</organism>
<gene>
    <name evidence="1" type="primary">cotE</name>
    <name evidence="1" type="ORF">HLPCO_000329</name>
</gene>
<dbReference type="STRING" id="1033810.HLPCO_000329"/>
<reference evidence="1 2" key="1">
    <citation type="journal article" date="2011" name="J. Bacteriol.">
        <title>Genome sequence of Haloplasma contractile, an unusual contractile bacterium from a deep-sea anoxic brine lake.</title>
        <authorList>
            <person name="Antunes A."/>
            <person name="Alam I."/>
            <person name="El Dorry H."/>
            <person name="Siam R."/>
            <person name="Robertson A."/>
            <person name="Bajic V.B."/>
            <person name="Stingl U."/>
        </authorList>
    </citation>
    <scope>NUCLEOTIDE SEQUENCE [LARGE SCALE GENOMIC DNA]</scope>
    <source>
        <strain evidence="1 2">SSD-17B</strain>
    </source>
</reference>
<dbReference type="Pfam" id="PF10628">
    <property type="entry name" value="CotE"/>
    <property type="match status" value="1"/>
</dbReference>
<dbReference type="RefSeq" id="WP_008826232.1">
    <property type="nucleotide sequence ID" value="NZ_AFNU02000001.1"/>
</dbReference>